<organism evidence="4 5">
    <name type="scientific">Methanobrevibacter oralis</name>
    <dbReference type="NCBI Taxonomy" id="66851"/>
    <lineage>
        <taxon>Archaea</taxon>
        <taxon>Methanobacteriati</taxon>
        <taxon>Methanobacteriota</taxon>
        <taxon>Methanomada group</taxon>
        <taxon>Methanobacteria</taxon>
        <taxon>Methanobacteriales</taxon>
        <taxon>Methanobacteriaceae</taxon>
        <taxon>Methanobrevibacter</taxon>
    </lineage>
</organism>
<gene>
    <name evidence="4" type="primary">mshD_2</name>
    <name evidence="4" type="ORF">MBORA_10500</name>
</gene>
<reference evidence="5" key="1">
    <citation type="journal article" date="2016" name="Genome Announc.">
        <title>Draft Genome Sequences of Methanobrevibacter curvatus DSM11111, Methanobrevibacter cuticularis DSM11139, Methanobrevibacter filiformis DSM11501, and Methanobrevibacter oralis DSM7256.</title>
        <authorList>
            <person name="Poehlein A."/>
            <person name="Seedorf H."/>
        </authorList>
    </citation>
    <scope>NUCLEOTIDE SEQUENCE [LARGE SCALE GENOMIC DNA]</scope>
    <source>
        <strain evidence="5">DSM 7256 / JCM 30027 / ZR</strain>
    </source>
</reference>
<sequence>MFYKTFNPSIHDSLKVASLIYDVDFRTFETLYKNKNTAILDIKKDLEKHQSNSTKVILNDAEEIVGVLKIEHNDLKQHYHLKPFKLILIDILDCLVTCDIKKGDFYVAELAIDSNMRGKGLGTEVLNDLISHAKSNGFKRITLDADFRNDGAKSLYEKLGFNVFNKKRVKIGSFTRGMYNMELKL</sequence>
<dbReference type="InterPro" id="IPR050680">
    <property type="entry name" value="YpeA/RimI_acetyltransf"/>
</dbReference>
<dbReference type="PROSITE" id="PS51186">
    <property type="entry name" value="GNAT"/>
    <property type="match status" value="1"/>
</dbReference>
<dbReference type="AlphaFoldDB" id="A0A166CB05"/>
<comment type="caution">
    <text evidence="4">The sequence shown here is derived from an EMBL/GenBank/DDBJ whole genome shotgun (WGS) entry which is preliminary data.</text>
</comment>
<dbReference type="STRING" id="66851.MBORA_10500"/>
<dbReference type="PATRIC" id="fig|66851.6.peg.1152"/>
<protein>
    <submittedName>
        <fullName evidence="4">Mycothiol acetyltransferase</fullName>
        <ecNumber evidence="4">2.3.1.189</ecNumber>
    </submittedName>
</protein>
<evidence type="ECO:0000259" key="3">
    <source>
        <dbReference type="PROSITE" id="PS51186"/>
    </source>
</evidence>
<keyword evidence="2 4" id="KW-0012">Acyltransferase</keyword>
<dbReference type="Proteomes" id="UP000077428">
    <property type="component" value="Unassembled WGS sequence"/>
</dbReference>
<name>A0A166CB05_METOA</name>
<dbReference type="RefSeq" id="WP_042691899.1">
    <property type="nucleotide sequence ID" value="NZ_CABMAB010000003.1"/>
</dbReference>
<evidence type="ECO:0000256" key="1">
    <source>
        <dbReference type="ARBA" id="ARBA00022679"/>
    </source>
</evidence>
<dbReference type="SUPFAM" id="SSF55729">
    <property type="entry name" value="Acyl-CoA N-acyltransferases (Nat)"/>
    <property type="match status" value="1"/>
</dbReference>
<accession>A0A166CB05</accession>
<evidence type="ECO:0000256" key="2">
    <source>
        <dbReference type="ARBA" id="ARBA00023315"/>
    </source>
</evidence>
<dbReference type="Pfam" id="PF00583">
    <property type="entry name" value="Acetyltransf_1"/>
    <property type="match status" value="1"/>
</dbReference>
<proteinExistence type="predicted"/>
<dbReference type="OrthoDB" id="43754at2157"/>
<dbReference type="GO" id="GO:0035447">
    <property type="term" value="F:mycothiol synthase activity"/>
    <property type="evidence" value="ECO:0007669"/>
    <property type="project" value="UniProtKB-EC"/>
</dbReference>
<dbReference type="CDD" id="cd04301">
    <property type="entry name" value="NAT_SF"/>
    <property type="match status" value="1"/>
</dbReference>
<evidence type="ECO:0000313" key="4">
    <source>
        <dbReference type="EMBL" id="KZX12787.1"/>
    </source>
</evidence>
<evidence type="ECO:0000313" key="5">
    <source>
        <dbReference type="Proteomes" id="UP000077428"/>
    </source>
</evidence>
<feature type="domain" description="N-acetyltransferase" evidence="3">
    <location>
        <begin position="1"/>
        <end position="185"/>
    </location>
</feature>
<keyword evidence="5" id="KW-1185">Reference proteome</keyword>
<dbReference type="EC" id="2.3.1.189" evidence="4"/>
<dbReference type="PANTHER" id="PTHR43420">
    <property type="entry name" value="ACETYLTRANSFERASE"/>
    <property type="match status" value="1"/>
</dbReference>
<dbReference type="InterPro" id="IPR016181">
    <property type="entry name" value="Acyl_CoA_acyltransferase"/>
</dbReference>
<dbReference type="EMBL" id="LWMU01000063">
    <property type="protein sequence ID" value="KZX12787.1"/>
    <property type="molecule type" value="Genomic_DNA"/>
</dbReference>
<dbReference type="InterPro" id="IPR000182">
    <property type="entry name" value="GNAT_dom"/>
</dbReference>
<dbReference type="Gene3D" id="3.40.630.30">
    <property type="match status" value="1"/>
</dbReference>
<keyword evidence="1 4" id="KW-0808">Transferase</keyword>